<dbReference type="EMBL" id="JANJYJ010000005">
    <property type="protein sequence ID" value="KAK3212341.1"/>
    <property type="molecule type" value="Genomic_DNA"/>
</dbReference>
<dbReference type="Gene3D" id="3.40.970.10">
    <property type="entry name" value="Ribonuclease H1, N-terminal domain"/>
    <property type="match status" value="1"/>
</dbReference>
<keyword evidence="1" id="KW-0472">Membrane</keyword>
<evidence type="ECO:0000256" key="1">
    <source>
        <dbReference type="SAM" id="Phobius"/>
    </source>
</evidence>
<dbReference type="SUPFAM" id="SSF55658">
    <property type="entry name" value="L9 N-domain-like"/>
    <property type="match status" value="1"/>
</dbReference>
<feature type="transmembrane region" description="Helical" evidence="1">
    <location>
        <begin position="80"/>
        <end position="98"/>
    </location>
</feature>
<organism evidence="3 4">
    <name type="scientific">Dipteronia sinensis</name>
    <dbReference type="NCBI Taxonomy" id="43782"/>
    <lineage>
        <taxon>Eukaryota</taxon>
        <taxon>Viridiplantae</taxon>
        <taxon>Streptophyta</taxon>
        <taxon>Embryophyta</taxon>
        <taxon>Tracheophyta</taxon>
        <taxon>Spermatophyta</taxon>
        <taxon>Magnoliopsida</taxon>
        <taxon>eudicotyledons</taxon>
        <taxon>Gunneridae</taxon>
        <taxon>Pentapetalae</taxon>
        <taxon>rosids</taxon>
        <taxon>malvids</taxon>
        <taxon>Sapindales</taxon>
        <taxon>Sapindaceae</taxon>
        <taxon>Hippocastanoideae</taxon>
        <taxon>Acereae</taxon>
        <taxon>Dipteronia</taxon>
    </lineage>
</organism>
<proteinExistence type="predicted"/>
<dbReference type="InterPro" id="IPR009027">
    <property type="entry name" value="Ribosomal_bL9/RNase_H1_N"/>
</dbReference>
<name>A0AAE0AEU1_9ROSI</name>
<comment type="caution">
    <text evidence="3">The sequence shown here is derived from an EMBL/GenBank/DDBJ whole genome shotgun (WGS) entry which is preliminary data.</text>
</comment>
<evidence type="ECO:0000313" key="3">
    <source>
        <dbReference type="EMBL" id="KAK3212341.1"/>
    </source>
</evidence>
<dbReference type="InterPro" id="IPR011320">
    <property type="entry name" value="RNase_H1_N"/>
</dbReference>
<keyword evidence="1" id="KW-1133">Transmembrane helix</keyword>
<gene>
    <name evidence="3" type="ORF">Dsin_017047</name>
</gene>
<dbReference type="Pfam" id="PF01693">
    <property type="entry name" value="Cauli_VI"/>
    <property type="match status" value="1"/>
</dbReference>
<evidence type="ECO:0000259" key="2">
    <source>
        <dbReference type="Pfam" id="PF01693"/>
    </source>
</evidence>
<evidence type="ECO:0000313" key="4">
    <source>
        <dbReference type="Proteomes" id="UP001281410"/>
    </source>
</evidence>
<sequence length="99" mass="11073">MGKKWVYVVFKGRKTSVFTSCAECHEHVDGFAGASYKKFNSTDKAYKAISSRSVNSSHSRPEYAMIVKENVSENGERTGVMMFAFLFVFIFGVIVGKIV</sequence>
<feature type="domain" description="Ribonuclease H1 N-terminal" evidence="2">
    <location>
        <begin position="7"/>
        <end position="47"/>
    </location>
</feature>
<dbReference type="AlphaFoldDB" id="A0AAE0AEU1"/>
<keyword evidence="4" id="KW-1185">Reference proteome</keyword>
<keyword evidence="1" id="KW-0812">Transmembrane</keyword>
<accession>A0AAE0AEU1</accession>
<protein>
    <recommendedName>
        <fullName evidence="2">Ribonuclease H1 N-terminal domain-containing protein</fullName>
    </recommendedName>
</protein>
<reference evidence="3" key="1">
    <citation type="journal article" date="2023" name="Plant J.">
        <title>Genome sequences and population genomics provide insights into the demographic history, inbreeding, and mutation load of two 'living fossil' tree species of Dipteronia.</title>
        <authorList>
            <person name="Feng Y."/>
            <person name="Comes H.P."/>
            <person name="Chen J."/>
            <person name="Zhu S."/>
            <person name="Lu R."/>
            <person name="Zhang X."/>
            <person name="Li P."/>
            <person name="Qiu J."/>
            <person name="Olsen K.M."/>
            <person name="Qiu Y."/>
        </authorList>
    </citation>
    <scope>NUCLEOTIDE SEQUENCE</scope>
    <source>
        <strain evidence="3">NBL</strain>
    </source>
</reference>
<dbReference type="Proteomes" id="UP001281410">
    <property type="component" value="Unassembled WGS sequence"/>
</dbReference>
<dbReference type="InterPro" id="IPR037056">
    <property type="entry name" value="RNase_H1_N_sf"/>
</dbReference>